<evidence type="ECO:0000256" key="2">
    <source>
        <dbReference type="ARBA" id="ARBA00022840"/>
    </source>
</evidence>
<feature type="binding site" evidence="5">
    <location>
        <position position="63"/>
    </location>
    <ligand>
        <name>ATP</name>
        <dbReference type="ChEBI" id="CHEBI:30616"/>
    </ligand>
</feature>
<dbReference type="EMBL" id="KB206604">
    <property type="protein sequence ID" value="ELP89569.1"/>
    <property type="molecule type" value="Genomic_DNA"/>
</dbReference>
<dbReference type="InterPro" id="IPR051681">
    <property type="entry name" value="Ser/Thr_Kinases-Pseudokinases"/>
</dbReference>
<dbReference type="GO" id="GO:0004708">
    <property type="term" value="F:MAP kinase kinase activity"/>
    <property type="evidence" value="ECO:0007669"/>
    <property type="project" value="UniProtKB-EC"/>
</dbReference>
<dbReference type="SUPFAM" id="SSF56112">
    <property type="entry name" value="Protein kinase-like (PK-like)"/>
    <property type="match status" value="1"/>
</dbReference>
<proteinExistence type="predicted"/>
<evidence type="ECO:0000256" key="4">
    <source>
        <dbReference type="PROSITE-ProRule" id="PRU00191"/>
    </source>
</evidence>
<keyword evidence="8" id="KW-0808">Transferase</keyword>
<protein>
    <submittedName>
        <fullName evidence="8">Serine/threonine protein kinase-transforming protein raf, putative</fullName>
        <ecNumber evidence="8">2.7.12.2</ecNumber>
    </submittedName>
</protein>
<dbReference type="Gene3D" id="3.30.200.20">
    <property type="entry name" value="Phosphorylase Kinase, domain 1"/>
    <property type="match status" value="1"/>
</dbReference>
<dbReference type="InterPro" id="IPR000980">
    <property type="entry name" value="SH2"/>
</dbReference>
<dbReference type="KEGG" id="eiv:EIN_525240"/>
<feature type="domain" description="Protein kinase" evidence="7">
    <location>
        <begin position="36"/>
        <end position="328"/>
    </location>
</feature>
<dbReference type="SUPFAM" id="SSF55550">
    <property type="entry name" value="SH2 domain"/>
    <property type="match status" value="1"/>
</dbReference>
<keyword evidence="1 5" id="KW-0547">Nucleotide-binding</keyword>
<organism evidence="8 9">
    <name type="scientific">Entamoeba invadens IP1</name>
    <dbReference type="NCBI Taxonomy" id="370355"/>
    <lineage>
        <taxon>Eukaryota</taxon>
        <taxon>Amoebozoa</taxon>
        <taxon>Evosea</taxon>
        <taxon>Archamoebae</taxon>
        <taxon>Mastigamoebida</taxon>
        <taxon>Entamoebidae</taxon>
        <taxon>Entamoeba</taxon>
    </lineage>
</organism>
<accession>A0A0A1UBG0</accession>
<dbReference type="InterPro" id="IPR036860">
    <property type="entry name" value="SH2_dom_sf"/>
</dbReference>
<keyword evidence="8" id="KW-0723">Serine/threonine-protein kinase</keyword>
<dbReference type="Proteomes" id="UP000014680">
    <property type="component" value="Unassembled WGS sequence"/>
</dbReference>
<dbReference type="PROSITE" id="PS50001">
    <property type="entry name" value="SH2"/>
    <property type="match status" value="1"/>
</dbReference>
<dbReference type="PANTHER" id="PTHR44329:SF53">
    <property type="entry name" value="DUAL SPECIFICITY PROTEIN KINASE SHKD"/>
    <property type="match status" value="1"/>
</dbReference>
<dbReference type="AlphaFoldDB" id="A0A0A1UBG0"/>
<name>A0A0A1UBG0_ENTIV</name>
<dbReference type="RefSeq" id="XP_004256340.1">
    <property type="nucleotide sequence ID" value="XM_004256292.1"/>
</dbReference>
<dbReference type="Gene3D" id="3.30.505.10">
    <property type="entry name" value="SH2 domain"/>
    <property type="match status" value="1"/>
</dbReference>
<dbReference type="VEuPathDB" id="AmoebaDB:EIN_525240"/>
<dbReference type="Pfam" id="PF00017">
    <property type="entry name" value="SH2"/>
    <property type="match status" value="1"/>
</dbReference>
<evidence type="ECO:0000256" key="3">
    <source>
        <dbReference type="ARBA" id="ARBA00025089"/>
    </source>
</evidence>
<keyword evidence="2 5" id="KW-0067">ATP-binding</keyword>
<evidence type="ECO:0000256" key="1">
    <source>
        <dbReference type="ARBA" id="ARBA00022741"/>
    </source>
</evidence>
<dbReference type="PROSITE" id="PS00108">
    <property type="entry name" value="PROTEIN_KINASE_ST"/>
    <property type="match status" value="1"/>
</dbReference>
<dbReference type="Pfam" id="PF00069">
    <property type="entry name" value="Pkinase"/>
    <property type="match status" value="1"/>
</dbReference>
<dbReference type="Gene3D" id="1.10.510.10">
    <property type="entry name" value="Transferase(Phosphotransferase) domain 1"/>
    <property type="match status" value="1"/>
</dbReference>
<dbReference type="PANTHER" id="PTHR44329">
    <property type="entry name" value="SERINE/THREONINE-PROTEIN KINASE TNNI3K-RELATED"/>
    <property type="match status" value="1"/>
</dbReference>
<evidence type="ECO:0000313" key="9">
    <source>
        <dbReference type="Proteomes" id="UP000014680"/>
    </source>
</evidence>
<dbReference type="GO" id="GO:0004674">
    <property type="term" value="F:protein serine/threonine kinase activity"/>
    <property type="evidence" value="ECO:0007669"/>
    <property type="project" value="UniProtKB-KW"/>
</dbReference>
<gene>
    <name evidence="8" type="ORF">EIN_525240</name>
</gene>
<dbReference type="InterPro" id="IPR011009">
    <property type="entry name" value="Kinase-like_dom_sf"/>
</dbReference>
<dbReference type="InterPro" id="IPR008271">
    <property type="entry name" value="Ser/Thr_kinase_AS"/>
</dbReference>
<dbReference type="PROSITE" id="PS00107">
    <property type="entry name" value="PROTEIN_KINASE_ATP"/>
    <property type="match status" value="1"/>
</dbReference>
<dbReference type="InterPro" id="IPR000719">
    <property type="entry name" value="Prot_kinase_dom"/>
</dbReference>
<dbReference type="GO" id="GO:0005524">
    <property type="term" value="F:ATP binding"/>
    <property type="evidence" value="ECO:0007669"/>
    <property type="project" value="UniProtKB-UniRule"/>
</dbReference>
<dbReference type="EC" id="2.7.12.2" evidence="8"/>
<keyword evidence="8" id="KW-0418">Kinase</keyword>
<feature type="domain" description="SH2" evidence="6">
    <location>
        <begin position="425"/>
        <end position="505"/>
    </location>
</feature>
<sequence>MSHDFGKYLYLEKKSQEFEEFVKSSLFISTSDFTLDKEKDYLGAGEFGKVYKIQMKGTSFALKINKNPVCKEYAPGTVSELETLRGSHNNNVVLFVGLTFIDERLGIITEYVDSDLETFIHKRSSPRFVKVFGQLNINLDLKIRIMEQCCLGVQWLHNAFGIIHRDIKPANFLMNTSFEVKICDFGLAVNRKIANKQKKGTLLYMSPEVLKDEEDYGKPADVYSLAITLWELLYEKVPFCEYEKKCEKDTSIFEALVIDNVRPILPHIFLEEYKGKKAFEQMCQKIAENYKEKMNEIPKYLEEILKKAWKDKPTSRSDINKLVEDVSVAKLSNVLNSQSASEWWSKHFGTDKTRTDNFVTSKVFSEALAKTFKYDTYDQKATETAFSPSGSVDILRFKFLISIFGKFYLNKNQFLKMLDIIQAKWYNPALNKATAAGQMEGRVDGTFLIRESTTDPSSPLTLLKMVKGKVSLVRIECTKKGESILYTILTKTEKESSEYLCDLIDKLVTLKVITQPCPKEYKESIY</sequence>
<evidence type="ECO:0000259" key="7">
    <source>
        <dbReference type="PROSITE" id="PS50011"/>
    </source>
</evidence>
<dbReference type="PROSITE" id="PS50011">
    <property type="entry name" value="PROTEIN_KINASE_DOM"/>
    <property type="match status" value="1"/>
</dbReference>
<keyword evidence="4" id="KW-0727">SH2 domain</keyword>
<dbReference type="OrthoDB" id="543442at2759"/>
<dbReference type="SMART" id="SM00220">
    <property type="entry name" value="S_TKc"/>
    <property type="match status" value="1"/>
</dbReference>
<evidence type="ECO:0000259" key="6">
    <source>
        <dbReference type="PROSITE" id="PS50001"/>
    </source>
</evidence>
<evidence type="ECO:0000256" key="5">
    <source>
        <dbReference type="PROSITE-ProRule" id="PRU10141"/>
    </source>
</evidence>
<comment type="function">
    <text evidence="3">Required for proper chemotaxis and phagocytosis; proper spatiotemporal control of F-actin levels in chemotaxing cells. Negative regulator of the PI3K (phosphatidylinositol 3 kinase) pathway. Predominantly phosphorylates serines and threonines and tyrosines at a lower level.</text>
</comment>
<dbReference type="GeneID" id="14888579"/>
<keyword evidence="9" id="KW-1185">Reference proteome</keyword>
<evidence type="ECO:0000313" key="8">
    <source>
        <dbReference type="EMBL" id="ELP89569.1"/>
    </source>
</evidence>
<reference evidence="8 9" key="1">
    <citation type="submission" date="2012-10" db="EMBL/GenBank/DDBJ databases">
        <authorList>
            <person name="Zafar N."/>
            <person name="Inman J."/>
            <person name="Hall N."/>
            <person name="Lorenzi H."/>
            <person name="Caler E."/>
        </authorList>
    </citation>
    <scope>NUCLEOTIDE SEQUENCE [LARGE SCALE GENOMIC DNA]</scope>
    <source>
        <strain evidence="8 9">IP1</strain>
    </source>
</reference>
<dbReference type="InterPro" id="IPR017441">
    <property type="entry name" value="Protein_kinase_ATP_BS"/>
</dbReference>